<evidence type="ECO:0000313" key="3">
    <source>
        <dbReference type="Proteomes" id="UP001183629"/>
    </source>
</evidence>
<organism evidence="2 3">
    <name type="scientific">Catenuloplanes niger</name>
    <dbReference type="NCBI Taxonomy" id="587534"/>
    <lineage>
        <taxon>Bacteria</taxon>
        <taxon>Bacillati</taxon>
        <taxon>Actinomycetota</taxon>
        <taxon>Actinomycetes</taxon>
        <taxon>Micromonosporales</taxon>
        <taxon>Micromonosporaceae</taxon>
        <taxon>Catenuloplanes</taxon>
    </lineage>
</organism>
<dbReference type="InterPro" id="IPR013653">
    <property type="entry name" value="GCN5-like_dom"/>
</dbReference>
<proteinExistence type="predicted"/>
<dbReference type="RefSeq" id="WP_310411865.1">
    <property type="nucleotide sequence ID" value="NZ_JAVDYC010000001.1"/>
</dbReference>
<dbReference type="AlphaFoldDB" id="A0AAE3ZMN4"/>
<dbReference type="Pfam" id="PF08445">
    <property type="entry name" value="FR47"/>
    <property type="match status" value="1"/>
</dbReference>
<dbReference type="InterPro" id="IPR016181">
    <property type="entry name" value="Acyl_CoA_acyltransferase"/>
</dbReference>
<accession>A0AAE3ZMN4</accession>
<protein>
    <submittedName>
        <fullName evidence="2">GNAT superfamily N-acetyltransferase</fullName>
    </submittedName>
</protein>
<evidence type="ECO:0000313" key="2">
    <source>
        <dbReference type="EMBL" id="MDR7322066.1"/>
    </source>
</evidence>
<evidence type="ECO:0000259" key="1">
    <source>
        <dbReference type="Pfam" id="PF08445"/>
    </source>
</evidence>
<dbReference type="SUPFAM" id="SSF55729">
    <property type="entry name" value="Acyl-CoA N-acyltransferases (Nat)"/>
    <property type="match status" value="1"/>
</dbReference>
<dbReference type="EMBL" id="JAVDYC010000001">
    <property type="protein sequence ID" value="MDR7322066.1"/>
    <property type="molecule type" value="Genomic_DNA"/>
</dbReference>
<dbReference type="Proteomes" id="UP001183629">
    <property type="component" value="Unassembled WGS sequence"/>
</dbReference>
<dbReference type="Gene3D" id="3.40.630.30">
    <property type="match status" value="1"/>
</dbReference>
<comment type="caution">
    <text evidence="2">The sequence shown here is derived from an EMBL/GenBank/DDBJ whole genome shotgun (WGS) entry which is preliminary data.</text>
</comment>
<gene>
    <name evidence="2" type="ORF">J2S44_002316</name>
</gene>
<feature type="domain" description="GCN5-related N-acetyltransferase Rv2170-like" evidence="1">
    <location>
        <begin position="146"/>
        <end position="197"/>
    </location>
</feature>
<reference evidence="2 3" key="1">
    <citation type="submission" date="2023-07" db="EMBL/GenBank/DDBJ databases">
        <title>Sequencing the genomes of 1000 actinobacteria strains.</title>
        <authorList>
            <person name="Klenk H.-P."/>
        </authorList>
    </citation>
    <scope>NUCLEOTIDE SEQUENCE [LARGE SCALE GENOMIC DNA]</scope>
    <source>
        <strain evidence="2 3">DSM 44711</strain>
    </source>
</reference>
<sequence length="216" mass="22803">MSSLLDHVARGGHLPTEPFLEVVPAPSARDVAVLSFPARVVVAAPVTLDWVNAHLPDSGDIFSEPMNPPFLHALERRLGRRVNSIDQMLVAPALPGPPAIALTEIRDHIHPRVRHAVGYRDDVRVYAAHGGLLTIGRGLAGRWELSMEVLPEHRNAGLGRALVTAARHLTPAGAHVWAQVAPGNAASTRTLLAAGFTPVGAEAILQTPLVAAPGAS</sequence>
<keyword evidence="3" id="KW-1185">Reference proteome</keyword>
<name>A0AAE3ZMN4_9ACTN</name>
<dbReference type="GO" id="GO:0016747">
    <property type="term" value="F:acyltransferase activity, transferring groups other than amino-acyl groups"/>
    <property type="evidence" value="ECO:0007669"/>
    <property type="project" value="InterPro"/>
</dbReference>